<accession>A0A0J1ELN9</accession>
<sequence length="45" mass="4884">MPVSTRVKSFTQAIATWQDGSRVRQEFGGSPLAPLNSGESSYQVL</sequence>
<evidence type="ECO:0000313" key="2">
    <source>
        <dbReference type="Proteomes" id="UP000036367"/>
    </source>
</evidence>
<evidence type="ECO:0000313" key="1">
    <source>
        <dbReference type="EMBL" id="KLU06429.1"/>
    </source>
</evidence>
<name>A0A0J1ELN9_RHOIS</name>
<dbReference type="EMBL" id="LECT01000015">
    <property type="protein sequence ID" value="KLU06429.1"/>
    <property type="molecule type" value="Genomic_DNA"/>
</dbReference>
<gene>
    <name evidence="1" type="ORF">RISK_001640</name>
</gene>
<comment type="caution">
    <text evidence="1">The sequence shown here is derived from an EMBL/GenBank/DDBJ whole genome shotgun (WGS) entry which is preliminary data.</text>
</comment>
<dbReference type="AlphaFoldDB" id="A0A0J1ELN9"/>
<dbReference type="STRING" id="595434.RISK_001640"/>
<proteinExistence type="predicted"/>
<protein>
    <submittedName>
        <fullName evidence="1">Uncharacterized protein</fullName>
    </submittedName>
</protein>
<organism evidence="1 2">
    <name type="scientific">Rhodopirellula islandica</name>
    <dbReference type="NCBI Taxonomy" id="595434"/>
    <lineage>
        <taxon>Bacteria</taxon>
        <taxon>Pseudomonadati</taxon>
        <taxon>Planctomycetota</taxon>
        <taxon>Planctomycetia</taxon>
        <taxon>Pirellulales</taxon>
        <taxon>Pirellulaceae</taxon>
        <taxon>Rhodopirellula</taxon>
    </lineage>
</organism>
<reference evidence="1" key="1">
    <citation type="submission" date="2015-05" db="EMBL/GenBank/DDBJ databases">
        <title>Permanent draft genome of Rhodopirellula islandicus K833.</title>
        <authorList>
            <person name="Kizina J."/>
            <person name="Richter M."/>
            <person name="Glockner F.O."/>
            <person name="Harder J."/>
        </authorList>
    </citation>
    <scope>NUCLEOTIDE SEQUENCE [LARGE SCALE GENOMIC DNA]</scope>
    <source>
        <strain evidence="1">K833</strain>
    </source>
</reference>
<keyword evidence="2" id="KW-1185">Reference proteome</keyword>
<dbReference type="Proteomes" id="UP000036367">
    <property type="component" value="Unassembled WGS sequence"/>
</dbReference>